<feature type="modified residue" description="4-aspartylphosphate" evidence="2">
    <location>
        <position position="54"/>
    </location>
</feature>
<dbReference type="InterPro" id="IPR011006">
    <property type="entry name" value="CheY-like_superfamily"/>
</dbReference>
<dbReference type="Pfam" id="PF00072">
    <property type="entry name" value="Response_reg"/>
    <property type="match status" value="1"/>
</dbReference>
<evidence type="ECO:0000313" key="6">
    <source>
        <dbReference type="Proteomes" id="UP001595823"/>
    </source>
</evidence>
<dbReference type="Gene3D" id="3.40.50.2300">
    <property type="match status" value="1"/>
</dbReference>
<dbReference type="PROSITE" id="PS00622">
    <property type="entry name" value="HTH_LUXR_1"/>
    <property type="match status" value="1"/>
</dbReference>
<dbReference type="Gene3D" id="1.10.10.10">
    <property type="entry name" value="Winged helix-like DNA-binding domain superfamily/Winged helix DNA-binding domain"/>
    <property type="match status" value="1"/>
</dbReference>
<feature type="domain" description="Response regulatory" evidence="4">
    <location>
        <begin position="3"/>
        <end position="120"/>
    </location>
</feature>
<feature type="domain" description="HTH luxR-type" evidence="3">
    <location>
        <begin position="135"/>
        <end position="200"/>
    </location>
</feature>
<dbReference type="SMART" id="SM00421">
    <property type="entry name" value="HTH_LUXR"/>
    <property type="match status" value="1"/>
</dbReference>
<keyword evidence="2" id="KW-0597">Phosphoprotein</keyword>
<dbReference type="PROSITE" id="PS50043">
    <property type="entry name" value="HTH_LUXR_2"/>
    <property type="match status" value="1"/>
</dbReference>
<dbReference type="PANTHER" id="PTHR43214:SF42">
    <property type="entry name" value="TRANSCRIPTIONAL REGULATORY PROTEIN DESR"/>
    <property type="match status" value="1"/>
</dbReference>
<dbReference type="RefSeq" id="WP_380622106.1">
    <property type="nucleotide sequence ID" value="NZ_JBHSDK010000018.1"/>
</dbReference>
<dbReference type="CDD" id="cd06170">
    <property type="entry name" value="LuxR_C_like"/>
    <property type="match status" value="1"/>
</dbReference>
<dbReference type="Pfam" id="PF00196">
    <property type="entry name" value="GerE"/>
    <property type="match status" value="1"/>
</dbReference>
<organism evidence="5 6">
    <name type="scientific">Salininema proteolyticum</name>
    <dbReference type="NCBI Taxonomy" id="1607685"/>
    <lineage>
        <taxon>Bacteria</taxon>
        <taxon>Bacillati</taxon>
        <taxon>Actinomycetota</taxon>
        <taxon>Actinomycetes</taxon>
        <taxon>Glycomycetales</taxon>
        <taxon>Glycomycetaceae</taxon>
        <taxon>Salininema</taxon>
    </lineage>
</organism>
<keyword evidence="1 5" id="KW-0238">DNA-binding</keyword>
<evidence type="ECO:0000256" key="1">
    <source>
        <dbReference type="ARBA" id="ARBA00023125"/>
    </source>
</evidence>
<accession>A0ABV8U036</accession>
<dbReference type="PROSITE" id="PS50110">
    <property type="entry name" value="RESPONSE_REGULATORY"/>
    <property type="match status" value="1"/>
</dbReference>
<dbReference type="InterPro" id="IPR039420">
    <property type="entry name" value="WalR-like"/>
</dbReference>
<dbReference type="PRINTS" id="PR00038">
    <property type="entry name" value="HTHLUXR"/>
</dbReference>
<dbReference type="SUPFAM" id="SSF52172">
    <property type="entry name" value="CheY-like"/>
    <property type="match status" value="1"/>
</dbReference>
<comment type="caution">
    <text evidence="5">The sequence shown here is derived from an EMBL/GenBank/DDBJ whole genome shotgun (WGS) entry which is preliminary data.</text>
</comment>
<dbReference type="EMBL" id="JBHSDK010000018">
    <property type="protein sequence ID" value="MFC4336312.1"/>
    <property type="molecule type" value="Genomic_DNA"/>
</dbReference>
<dbReference type="SMART" id="SM00448">
    <property type="entry name" value="REC"/>
    <property type="match status" value="1"/>
</dbReference>
<evidence type="ECO:0000259" key="3">
    <source>
        <dbReference type="PROSITE" id="PS50043"/>
    </source>
</evidence>
<name>A0ABV8U036_9ACTN</name>
<dbReference type="SUPFAM" id="SSF46894">
    <property type="entry name" value="C-terminal effector domain of the bipartite response regulators"/>
    <property type="match status" value="1"/>
</dbReference>
<dbReference type="InterPro" id="IPR016032">
    <property type="entry name" value="Sig_transdc_resp-reg_C-effctor"/>
</dbReference>
<evidence type="ECO:0000256" key="2">
    <source>
        <dbReference type="PROSITE-ProRule" id="PRU00169"/>
    </source>
</evidence>
<dbReference type="InterPro" id="IPR001789">
    <property type="entry name" value="Sig_transdc_resp-reg_receiver"/>
</dbReference>
<dbReference type="InterPro" id="IPR036388">
    <property type="entry name" value="WH-like_DNA-bd_sf"/>
</dbReference>
<gene>
    <name evidence="5" type="ORF">ACFPET_13985</name>
</gene>
<keyword evidence="6" id="KW-1185">Reference proteome</keyword>
<reference evidence="6" key="1">
    <citation type="journal article" date="2019" name="Int. J. Syst. Evol. Microbiol.">
        <title>The Global Catalogue of Microorganisms (GCM) 10K type strain sequencing project: providing services to taxonomists for standard genome sequencing and annotation.</title>
        <authorList>
            <consortium name="The Broad Institute Genomics Platform"/>
            <consortium name="The Broad Institute Genome Sequencing Center for Infectious Disease"/>
            <person name="Wu L."/>
            <person name="Ma J."/>
        </authorList>
    </citation>
    <scope>NUCLEOTIDE SEQUENCE [LARGE SCALE GENOMIC DNA]</scope>
    <source>
        <strain evidence="6">IBRC-M 10908</strain>
    </source>
</reference>
<dbReference type="PANTHER" id="PTHR43214">
    <property type="entry name" value="TWO-COMPONENT RESPONSE REGULATOR"/>
    <property type="match status" value="1"/>
</dbReference>
<dbReference type="Proteomes" id="UP001595823">
    <property type="component" value="Unassembled WGS sequence"/>
</dbReference>
<proteinExistence type="predicted"/>
<evidence type="ECO:0000259" key="4">
    <source>
        <dbReference type="PROSITE" id="PS50110"/>
    </source>
</evidence>
<sequence>MIRLLVADDEALIRGAMTALLDLEPDLEVVAEAGDGDEALAAFRRHRPDIAVLDLEMPPADGLVVAERMSAEAGEGFQTVLVTRHARPGVLRRALAAGVSAFVPKTTAAEQLARILRDVRDGKRYVDPAIAASALTEGACPLTDRELEVLAAARKGGSVKEIAAEVHLAQGTVRNYLSSAMAKLGARTRHAAAREAWEQGWI</sequence>
<dbReference type="InterPro" id="IPR000792">
    <property type="entry name" value="Tscrpt_reg_LuxR_C"/>
</dbReference>
<protein>
    <submittedName>
        <fullName evidence="5">DNA-binding response regulator</fullName>
    </submittedName>
</protein>
<dbReference type="GO" id="GO:0003677">
    <property type="term" value="F:DNA binding"/>
    <property type="evidence" value="ECO:0007669"/>
    <property type="project" value="UniProtKB-KW"/>
</dbReference>
<evidence type="ECO:0000313" key="5">
    <source>
        <dbReference type="EMBL" id="MFC4336312.1"/>
    </source>
</evidence>